<evidence type="ECO:0000256" key="1">
    <source>
        <dbReference type="SAM" id="SignalP"/>
    </source>
</evidence>
<dbReference type="EMBL" id="FXTP01000013">
    <property type="protein sequence ID" value="SMO87425.1"/>
    <property type="molecule type" value="Genomic_DNA"/>
</dbReference>
<reference evidence="2 3" key="1">
    <citation type="submission" date="2017-05" db="EMBL/GenBank/DDBJ databases">
        <authorList>
            <person name="Varghese N."/>
            <person name="Submissions S."/>
        </authorList>
    </citation>
    <scope>NUCLEOTIDE SEQUENCE [LARGE SCALE GENOMIC DNA]</scope>
    <source>
        <strain evidence="2 3">DSM 21985</strain>
    </source>
</reference>
<proteinExistence type="predicted"/>
<evidence type="ECO:0000313" key="2">
    <source>
        <dbReference type="EMBL" id="SMO87425.1"/>
    </source>
</evidence>
<dbReference type="RefSeq" id="WP_142455449.1">
    <property type="nucleotide sequence ID" value="NZ_FXTP01000013.1"/>
</dbReference>
<dbReference type="AlphaFoldDB" id="A0A521EU50"/>
<organism evidence="2 3">
    <name type="scientific">Gracilimonas mengyeensis</name>
    <dbReference type="NCBI Taxonomy" id="1302730"/>
    <lineage>
        <taxon>Bacteria</taxon>
        <taxon>Pseudomonadati</taxon>
        <taxon>Balneolota</taxon>
        <taxon>Balneolia</taxon>
        <taxon>Balneolales</taxon>
        <taxon>Balneolaceae</taxon>
        <taxon>Gracilimonas</taxon>
    </lineage>
</organism>
<dbReference type="GO" id="GO:0016787">
    <property type="term" value="F:hydrolase activity"/>
    <property type="evidence" value="ECO:0007669"/>
    <property type="project" value="UniProtKB-KW"/>
</dbReference>
<sequence length="335" mass="38701">MSRYLIVFFLFLIPFTACTQETEKADEPADKPLFRDPVYDGAADPVVIWNQEEKKWFMVYTNRRANTEGLDGVTWVHGTRIGISESTDGGATWEYRGTSNIPSPYTETHWAPDVIEHEGLYHMYLTYVPGVFDNWSHPRDIIHLTSENLIDWEYQSTLDLASNRVIDANVMQLPDGSWRMWYNNEVDNKAIYYADSEDLYEWEDKGKAVGDQAGEGPNVFQWKDQYWMVTDVWDGLALYKSDDLLSWERIPGNLLQEPGTGEDDQVAGQHPDVLINNGRAYLFYFTHPGRTESASGNDPYQERRSSIQVVELKYEDGRIVLDRNEPTYIDLQPPQ</sequence>
<keyword evidence="1" id="KW-0732">Signal</keyword>
<keyword evidence="2" id="KW-0378">Hydrolase</keyword>
<feature type="signal peptide" evidence="1">
    <location>
        <begin position="1"/>
        <end position="19"/>
    </location>
</feature>
<dbReference type="InterPro" id="IPR023296">
    <property type="entry name" value="Glyco_hydro_beta-prop_sf"/>
</dbReference>
<dbReference type="CDD" id="cd08984">
    <property type="entry name" value="GH43-like"/>
    <property type="match status" value="1"/>
</dbReference>
<dbReference type="OrthoDB" id="9759709at2"/>
<accession>A0A521EU50</accession>
<evidence type="ECO:0000313" key="3">
    <source>
        <dbReference type="Proteomes" id="UP000317557"/>
    </source>
</evidence>
<dbReference type="Proteomes" id="UP000317557">
    <property type="component" value="Unassembled WGS sequence"/>
</dbReference>
<protein>
    <submittedName>
        <fullName evidence="2">Glycosyl hydrolases family 43</fullName>
    </submittedName>
</protein>
<feature type="chain" id="PRO_5021961518" evidence="1">
    <location>
        <begin position="20"/>
        <end position="335"/>
    </location>
</feature>
<gene>
    <name evidence="2" type="ORF">SAMN06265219_113157</name>
</gene>
<dbReference type="SUPFAM" id="SSF75005">
    <property type="entry name" value="Arabinanase/levansucrase/invertase"/>
    <property type="match status" value="1"/>
</dbReference>
<dbReference type="Gene3D" id="2.115.10.20">
    <property type="entry name" value="Glycosyl hydrolase domain, family 43"/>
    <property type="match status" value="2"/>
</dbReference>
<keyword evidence="3" id="KW-1185">Reference proteome</keyword>
<name>A0A521EU50_9BACT</name>